<feature type="region of interest" description="Disordered" evidence="1">
    <location>
        <begin position="27"/>
        <end position="54"/>
    </location>
</feature>
<proteinExistence type="predicted"/>
<accession>A0A0P1G373</accession>
<dbReference type="RefSeq" id="WP_165592404.1">
    <property type="nucleotide sequence ID" value="NZ_CYSD01000012.1"/>
</dbReference>
<evidence type="ECO:0000313" key="3">
    <source>
        <dbReference type="Proteomes" id="UP000052022"/>
    </source>
</evidence>
<evidence type="ECO:0000313" key="2">
    <source>
        <dbReference type="EMBL" id="CUH76251.1"/>
    </source>
</evidence>
<organism evidence="2 3">
    <name type="scientific">Tritonibacter multivorans</name>
    <dbReference type="NCBI Taxonomy" id="928856"/>
    <lineage>
        <taxon>Bacteria</taxon>
        <taxon>Pseudomonadati</taxon>
        <taxon>Pseudomonadota</taxon>
        <taxon>Alphaproteobacteria</taxon>
        <taxon>Rhodobacterales</taxon>
        <taxon>Paracoccaceae</taxon>
        <taxon>Tritonibacter</taxon>
    </lineage>
</organism>
<protein>
    <submittedName>
        <fullName evidence="2">Uncharacterized protein</fullName>
    </submittedName>
</protein>
<dbReference type="Proteomes" id="UP000052022">
    <property type="component" value="Unassembled WGS sequence"/>
</dbReference>
<reference evidence="2 3" key="1">
    <citation type="submission" date="2015-09" db="EMBL/GenBank/DDBJ databases">
        <authorList>
            <consortium name="Swine Surveillance"/>
        </authorList>
    </citation>
    <scope>NUCLEOTIDE SEQUENCE [LARGE SCALE GENOMIC DNA]</scope>
    <source>
        <strain evidence="2 3">CECT 7557</strain>
    </source>
</reference>
<dbReference type="AlphaFoldDB" id="A0A0P1G373"/>
<feature type="compositionally biased region" description="Polar residues" evidence="1">
    <location>
        <begin position="41"/>
        <end position="54"/>
    </location>
</feature>
<name>A0A0P1G373_9RHOB</name>
<gene>
    <name evidence="2" type="ORF">TRM7557_00790</name>
</gene>
<keyword evidence="3" id="KW-1185">Reference proteome</keyword>
<dbReference type="EMBL" id="CYSD01000012">
    <property type="protein sequence ID" value="CUH76251.1"/>
    <property type="molecule type" value="Genomic_DNA"/>
</dbReference>
<sequence length="54" mass="5859">MPKTKRFVQSILRSSETDVIALPWMHGSTQPAQDAPLITKPGSTQTNPLQGCHG</sequence>
<evidence type="ECO:0000256" key="1">
    <source>
        <dbReference type="SAM" id="MobiDB-lite"/>
    </source>
</evidence>